<gene>
    <name evidence="2" type="ORF">CBYS24578_00016806</name>
</gene>
<dbReference type="AlphaFoldDB" id="A0A9N9Y358"/>
<protein>
    <recommendedName>
        <fullName evidence="1">Carboxymuconolactone decarboxylase-like domain-containing protein</fullName>
    </recommendedName>
</protein>
<evidence type="ECO:0000313" key="3">
    <source>
        <dbReference type="Proteomes" id="UP000754883"/>
    </source>
</evidence>
<dbReference type="OrthoDB" id="9998495at2759"/>
<dbReference type="PANTHER" id="PTHR34846">
    <property type="entry name" value="4-CARBOXYMUCONOLACTONE DECARBOXYLASE FAMILY PROTEIN (AFU_ORTHOLOGUE AFUA_6G11590)"/>
    <property type="match status" value="1"/>
</dbReference>
<dbReference type="Gene3D" id="1.20.1290.10">
    <property type="entry name" value="AhpD-like"/>
    <property type="match status" value="1"/>
</dbReference>
<dbReference type="Proteomes" id="UP000754883">
    <property type="component" value="Unassembled WGS sequence"/>
</dbReference>
<reference evidence="2" key="1">
    <citation type="submission" date="2021-10" db="EMBL/GenBank/DDBJ databases">
        <authorList>
            <person name="Piombo E."/>
        </authorList>
    </citation>
    <scope>NUCLEOTIDE SEQUENCE</scope>
</reference>
<evidence type="ECO:0000259" key="1">
    <source>
        <dbReference type="Pfam" id="PF02627"/>
    </source>
</evidence>
<dbReference type="InterPro" id="IPR029032">
    <property type="entry name" value="AhpD-like"/>
</dbReference>
<dbReference type="EMBL" id="CABFNO020001508">
    <property type="protein sequence ID" value="CAG9992921.1"/>
    <property type="molecule type" value="Genomic_DNA"/>
</dbReference>
<dbReference type="Pfam" id="PF02627">
    <property type="entry name" value="CMD"/>
    <property type="match status" value="1"/>
</dbReference>
<accession>A0A9N9Y358</accession>
<comment type="caution">
    <text evidence="2">The sequence shown here is derived from an EMBL/GenBank/DDBJ whole genome shotgun (WGS) entry which is preliminary data.</text>
</comment>
<sequence>MRLSYTTHSPSHVDAEGAIIIEAIRSRRYPRGLTPLDLALLHAPHIAGGWNAFLGAVRNHSSLPDDLREIAICRVAAVNRAWYEWMHHAPLAVGRGGMSEDSVTFLLEPAELQTVETPSDYTERQWVVAVVADEMTRHIGVPDDIFASLKRLFSESEIVEIISTIACYNCVSRFLVALDGLETFP</sequence>
<organism evidence="2 3">
    <name type="scientific">Clonostachys byssicola</name>
    <dbReference type="NCBI Taxonomy" id="160290"/>
    <lineage>
        <taxon>Eukaryota</taxon>
        <taxon>Fungi</taxon>
        <taxon>Dikarya</taxon>
        <taxon>Ascomycota</taxon>
        <taxon>Pezizomycotina</taxon>
        <taxon>Sordariomycetes</taxon>
        <taxon>Hypocreomycetidae</taxon>
        <taxon>Hypocreales</taxon>
        <taxon>Bionectriaceae</taxon>
        <taxon>Clonostachys</taxon>
    </lineage>
</organism>
<dbReference type="InterPro" id="IPR003779">
    <property type="entry name" value="CMD-like"/>
</dbReference>
<name>A0A9N9Y358_9HYPO</name>
<dbReference type="GO" id="GO:0051920">
    <property type="term" value="F:peroxiredoxin activity"/>
    <property type="evidence" value="ECO:0007669"/>
    <property type="project" value="InterPro"/>
</dbReference>
<dbReference type="SUPFAM" id="SSF69118">
    <property type="entry name" value="AhpD-like"/>
    <property type="match status" value="1"/>
</dbReference>
<feature type="domain" description="Carboxymuconolactone decarboxylase-like" evidence="1">
    <location>
        <begin position="44"/>
        <end position="104"/>
    </location>
</feature>
<evidence type="ECO:0000313" key="2">
    <source>
        <dbReference type="EMBL" id="CAG9992921.1"/>
    </source>
</evidence>
<dbReference type="PANTHER" id="PTHR34846:SF11">
    <property type="entry name" value="4-CARBOXYMUCONOLACTONE DECARBOXYLASE FAMILY PROTEIN (AFU_ORTHOLOGUE AFUA_6G11590)"/>
    <property type="match status" value="1"/>
</dbReference>
<keyword evidence="3" id="KW-1185">Reference proteome</keyword>
<proteinExistence type="predicted"/>